<comment type="function">
    <text evidence="1 10">Catalyzes the reversible adenylation of nicotinate mononucleotide (NaMN) to nicotinic acid adenine dinucleotide (NaAD).</text>
</comment>
<proteinExistence type="inferred from homology"/>
<dbReference type="NCBIfam" id="TIGR00125">
    <property type="entry name" value="cyt_tran_rel"/>
    <property type="match status" value="1"/>
</dbReference>
<dbReference type="EMBL" id="JBHUMZ010000007">
    <property type="protein sequence ID" value="MFD2637506.1"/>
    <property type="molecule type" value="Genomic_DNA"/>
</dbReference>
<dbReference type="Gene3D" id="3.40.50.620">
    <property type="entry name" value="HUPs"/>
    <property type="match status" value="1"/>
</dbReference>
<dbReference type="InterPro" id="IPR014729">
    <property type="entry name" value="Rossmann-like_a/b/a_fold"/>
</dbReference>
<accession>A0ABW5Q6N4</accession>
<comment type="caution">
    <text evidence="12">The sequence shown here is derived from an EMBL/GenBank/DDBJ whole genome shotgun (WGS) entry which is preliminary data.</text>
</comment>
<dbReference type="Pfam" id="PF01467">
    <property type="entry name" value="CTP_transf_like"/>
    <property type="match status" value="1"/>
</dbReference>
<keyword evidence="3 10" id="KW-0662">Pyridine nucleotide biosynthesis</keyword>
<comment type="catalytic activity">
    <reaction evidence="9 10">
        <text>nicotinate beta-D-ribonucleotide + ATP + H(+) = deamido-NAD(+) + diphosphate</text>
        <dbReference type="Rhea" id="RHEA:22860"/>
        <dbReference type="ChEBI" id="CHEBI:15378"/>
        <dbReference type="ChEBI" id="CHEBI:30616"/>
        <dbReference type="ChEBI" id="CHEBI:33019"/>
        <dbReference type="ChEBI" id="CHEBI:57502"/>
        <dbReference type="ChEBI" id="CHEBI:58437"/>
        <dbReference type="EC" id="2.7.7.18"/>
    </reaction>
</comment>
<evidence type="ECO:0000259" key="11">
    <source>
        <dbReference type="Pfam" id="PF01467"/>
    </source>
</evidence>
<dbReference type="RefSeq" id="WP_377326962.1">
    <property type="nucleotide sequence ID" value="NZ_JBHUMZ010000007.1"/>
</dbReference>
<feature type="domain" description="Cytidyltransferase-like" evidence="11">
    <location>
        <begin position="6"/>
        <end position="160"/>
    </location>
</feature>
<dbReference type="SUPFAM" id="SSF52374">
    <property type="entry name" value="Nucleotidylyl transferase"/>
    <property type="match status" value="1"/>
</dbReference>
<dbReference type="PANTHER" id="PTHR39321:SF3">
    <property type="entry name" value="PHOSPHOPANTETHEINE ADENYLYLTRANSFERASE"/>
    <property type="match status" value="1"/>
</dbReference>
<keyword evidence="13" id="KW-1185">Reference proteome</keyword>
<evidence type="ECO:0000256" key="8">
    <source>
        <dbReference type="ARBA" id="ARBA00023027"/>
    </source>
</evidence>
<evidence type="ECO:0000256" key="5">
    <source>
        <dbReference type="ARBA" id="ARBA00022695"/>
    </source>
</evidence>
<protein>
    <recommendedName>
        <fullName evidence="10">Probable nicotinate-nucleotide adenylyltransferase</fullName>
        <ecNumber evidence="10">2.7.7.18</ecNumber>
    </recommendedName>
    <alternativeName>
        <fullName evidence="10">Deamido-NAD(+) diphosphorylase</fullName>
    </alternativeName>
    <alternativeName>
        <fullName evidence="10">Deamido-NAD(+) pyrophosphorylase</fullName>
    </alternativeName>
    <alternativeName>
        <fullName evidence="10">Nicotinate mononucleotide adenylyltransferase</fullName>
        <shortName evidence="10">NaMN adenylyltransferase</shortName>
    </alternativeName>
</protein>
<evidence type="ECO:0000256" key="3">
    <source>
        <dbReference type="ARBA" id="ARBA00022642"/>
    </source>
</evidence>
<dbReference type="EC" id="2.7.7.18" evidence="10"/>
<reference evidence="13" key="1">
    <citation type="journal article" date="2019" name="Int. J. Syst. Evol. Microbiol.">
        <title>The Global Catalogue of Microorganisms (GCM) 10K type strain sequencing project: providing services to taxonomists for standard genome sequencing and annotation.</title>
        <authorList>
            <consortium name="The Broad Institute Genomics Platform"/>
            <consortium name="The Broad Institute Genome Sequencing Center for Infectious Disease"/>
            <person name="Wu L."/>
            <person name="Ma J."/>
        </authorList>
    </citation>
    <scope>NUCLEOTIDE SEQUENCE [LARGE SCALE GENOMIC DNA]</scope>
    <source>
        <strain evidence="13">TISTR 1571</strain>
    </source>
</reference>
<sequence length="187" mass="21770">MKKVGLFGGTFDPPHKGHLKLSQTVLNTLNLDEIWFIPTFNPPHKKGAVATPEQRLTMLNKLLEDDQRLKVSTIEYELKGKSYTYETVKRLCKEYPNTMFYFIIGGDMVEYLPKWYKIEELKRLIQFVGVNRKGHHAVNQRGVLMVNMDEVPVSSSEIRKDIKEGRLPQGLTESVLHYIRENELYED</sequence>
<keyword evidence="7 10" id="KW-0067">ATP-binding</keyword>
<evidence type="ECO:0000256" key="10">
    <source>
        <dbReference type="HAMAP-Rule" id="MF_00244"/>
    </source>
</evidence>
<keyword evidence="6 10" id="KW-0547">Nucleotide-binding</keyword>
<comment type="pathway">
    <text evidence="2 10">Cofactor biosynthesis; NAD(+) biosynthesis; deamido-NAD(+) from nicotinate D-ribonucleotide: step 1/1.</text>
</comment>
<evidence type="ECO:0000256" key="1">
    <source>
        <dbReference type="ARBA" id="ARBA00002324"/>
    </source>
</evidence>
<evidence type="ECO:0000256" key="9">
    <source>
        <dbReference type="ARBA" id="ARBA00048721"/>
    </source>
</evidence>
<keyword evidence="4 10" id="KW-0808">Transferase</keyword>
<dbReference type="NCBIfam" id="NF000841">
    <property type="entry name" value="PRK00071.1-4"/>
    <property type="match status" value="1"/>
</dbReference>
<evidence type="ECO:0000256" key="2">
    <source>
        <dbReference type="ARBA" id="ARBA00005019"/>
    </source>
</evidence>
<comment type="similarity">
    <text evidence="10">Belongs to the NadD family.</text>
</comment>
<evidence type="ECO:0000313" key="13">
    <source>
        <dbReference type="Proteomes" id="UP001597452"/>
    </source>
</evidence>
<dbReference type="PANTHER" id="PTHR39321">
    <property type="entry name" value="NICOTINATE-NUCLEOTIDE ADENYLYLTRANSFERASE-RELATED"/>
    <property type="match status" value="1"/>
</dbReference>
<dbReference type="NCBIfam" id="NF000840">
    <property type="entry name" value="PRK00071.1-3"/>
    <property type="match status" value="1"/>
</dbReference>
<gene>
    <name evidence="10" type="primary">nadD</name>
    <name evidence="12" type="ORF">ACFSW4_01295</name>
</gene>
<dbReference type="Proteomes" id="UP001597452">
    <property type="component" value="Unassembled WGS sequence"/>
</dbReference>
<evidence type="ECO:0000256" key="4">
    <source>
        <dbReference type="ARBA" id="ARBA00022679"/>
    </source>
</evidence>
<evidence type="ECO:0000313" key="12">
    <source>
        <dbReference type="EMBL" id="MFD2637506.1"/>
    </source>
</evidence>
<name>A0ABW5Q6N4_9BACI</name>
<keyword evidence="5 10" id="KW-0548">Nucleotidyltransferase</keyword>
<dbReference type="GO" id="GO:0004515">
    <property type="term" value="F:nicotinate-nucleotide adenylyltransferase activity"/>
    <property type="evidence" value="ECO:0007669"/>
    <property type="project" value="UniProtKB-EC"/>
</dbReference>
<dbReference type="InterPro" id="IPR004821">
    <property type="entry name" value="Cyt_trans-like"/>
</dbReference>
<dbReference type="NCBIfam" id="TIGR00482">
    <property type="entry name" value="nicotinate (nicotinamide) nucleotide adenylyltransferase"/>
    <property type="match status" value="1"/>
</dbReference>
<dbReference type="CDD" id="cd02165">
    <property type="entry name" value="NMNAT"/>
    <property type="match status" value="1"/>
</dbReference>
<dbReference type="HAMAP" id="MF_00244">
    <property type="entry name" value="NaMN_adenylyltr"/>
    <property type="match status" value="1"/>
</dbReference>
<keyword evidence="8 10" id="KW-0520">NAD</keyword>
<evidence type="ECO:0000256" key="7">
    <source>
        <dbReference type="ARBA" id="ARBA00022840"/>
    </source>
</evidence>
<organism evidence="12 13">
    <name type="scientific">Piscibacillus salipiscarius</name>
    <dbReference type="NCBI Taxonomy" id="299480"/>
    <lineage>
        <taxon>Bacteria</taxon>
        <taxon>Bacillati</taxon>
        <taxon>Bacillota</taxon>
        <taxon>Bacilli</taxon>
        <taxon>Bacillales</taxon>
        <taxon>Bacillaceae</taxon>
        <taxon>Piscibacillus</taxon>
    </lineage>
</organism>
<dbReference type="InterPro" id="IPR005248">
    <property type="entry name" value="NadD/NMNAT"/>
</dbReference>
<evidence type="ECO:0000256" key="6">
    <source>
        <dbReference type="ARBA" id="ARBA00022741"/>
    </source>
</evidence>